<keyword evidence="2" id="KW-1185">Reference proteome</keyword>
<accession>A0ABP5LXR3</accession>
<proteinExistence type="predicted"/>
<dbReference type="Proteomes" id="UP001501771">
    <property type="component" value="Unassembled WGS sequence"/>
</dbReference>
<organism evidence="1 2">
    <name type="scientific">Nocardioides koreensis</name>
    <dbReference type="NCBI Taxonomy" id="433651"/>
    <lineage>
        <taxon>Bacteria</taxon>
        <taxon>Bacillati</taxon>
        <taxon>Actinomycetota</taxon>
        <taxon>Actinomycetes</taxon>
        <taxon>Propionibacteriales</taxon>
        <taxon>Nocardioidaceae</taxon>
        <taxon>Nocardioides</taxon>
    </lineage>
</organism>
<reference evidence="2" key="1">
    <citation type="journal article" date="2019" name="Int. J. Syst. Evol. Microbiol.">
        <title>The Global Catalogue of Microorganisms (GCM) 10K type strain sequencing project: providing services to taxonomists for standard genome sequencing and annotation.</title>
        <authorList>
            <consortium name="The Broad Institute Genomics Platform"/>
            <consortium name="The Broad Institute Genome Sequencing Center for Infectious Disease"/>
            <person name="Wu L."/>
            <person name="Ma J."/>
        </authorList>
    </citation>
    <scope>NUCLEOTIDE SEQUENCE [LARGE SCALE GENOMIC DNA]</scope>
    <source>
        <strain evidence="2">JCM 16022</strain>
    </source>
</reference>
<sequence length="146" mass="16299">MCVYWRPRYARALTGSADERAALTEMLDLMQPVTETELEVMNRLASVEFEGVVQLRAQIASISQVEPNCSCGCPSFTPVIDRSVAPASPLRTLLPTELVEEERSDGVPRTVIWFADAEGYIANVECVYYDDALPEWPDPRQCTVRG</sequence>
<comment type="caution">
    <text evidence="1">The sequence shown here is derived from an EMBL/GenBank/DDBJ whole genome shotgun (WGS) entry which is preliminary data.</text>
</comment>
<evidence type="ECO:0000313" key="2">
    <source>
        <dbReference type="Proteomes" id="UP001501771"/>
    </source>
</evidence>
<gene>
    <name evidence="1" type="ORF">GCM10009844_43990</name>
</gene>
<name>A0ABP5LXR3_9ACTN</name>
<dbReference type="EMBL" id="BAAAQR010000018">
    <property type="protein sequence ID" value="GAA2156085.1"/>
    <property type="molecule type" value="Genomic_DNA"/>
</dbReference>
<protein>
    <submittedName>
        <fullName evidence="1">Uncharacterized protein</fullName>
    </submittedName>
</protein>
<evidence type="ECO:0000313" key="1">
    <source>
        <dbReference type="EMBL" id="GAA2156085.1"/>
    </source>
</evidence>